<dbReference type="AlphaFoldDB" id="A0A972FL16"/>
<dbReference type="EMBL" id="JAAMPU010000102">
    <property type="protein sequence ID" value="NMH27693.1"/>
    <property type="molecule type" value="Genomic_DNA"/>
</dbReference>
<sequence length="249" mass="27235">MNKIIDIHELAKKYKGADHYSVNPITFSVLEGEVFGLLGPNGAGKTTLISMLCGLLDPTSGSFEIDGKTYGGNASELKKIIGVVPQEYALYPTLSATENLNYFGSMYGLKGKDLKKKIADSIEILGLTKFASKRIDTYSGGMKRRINLIAGILHNPKVLFLDEPTVGVDVHSKNVIIEYLKEINQQGTTIVYTSHHMAEAEDFCSHIAIVDRGRIFAEGKPNDLIDATPEARNLEDVFLSLTGKALRDA</sequence>
<comment type="caution">
    <text evidence="4">The sequence shown here is derived from an EMBL/GenBank/DDBJ whole genome shotgun (WGS) entry which is preliminary data.</text>
</comment>
<dbReference type="Gene3D" id="3.40.50.300">
    <property type="entry name" value="P-loop containing nucleotide triphosphate hydrolases"/>
    <property type="match status" value="1"/>
</dbReference>
<dbReference type="Proteomes" id="UP000712080">
    <property type="component" value="Unassembled WGS sequence"/>
</dbReference>
<gene>
    <name evidence="4" type="ORF">G6047_06590</name>
</gene>
<dbReference type="InterPro" id="IPR027417">
    <property type="entry name" value="P-loop_NTPase"/>
</dbReference>
<keyword evidence="2 4" id="KW-0067">ATP-binding</keyword>
<name>A0A972FL16_9FLAO</name>
<proteinExistence type="predicted"/>
<dbReference type="Pfam" id="PF00005">
    <property type="entry name" value="ABC_tran"/>
    <property type="match status" value="1"/>
</dbReference>
<dbReference type="InterPro" id="IPR017871">
    <property type="entry name" value="ABC_transporter-like_CS"/>
</dbReference>
<dbReference type="PANTHER" id="PTHR43582:SF2">
    <property type="entry name" value="LINEARMYCIN RESISTANCE ATP-BINDING PROTEIN LNRL"/>
    <property type="match status" value="1"/>
</dbReference>
<dbReference type="GO" id="GO:0016887">
    <property type="term" value="F:ATP hydrolysis activity"/>
    <property type="evidence" value="ECO:0007669"/>
    <property type="project" value="InterPro"/>
</dbReference>
<evidence type="ECO:0000256" key="1">
    <source>
        <dbReference type="ARBA" id="ARBA00022741"/>
    </source>
</evidence>
<keyword evidence="1" id="KW-0547">Nucleotide-binding</keyword>
<dbReference type="PROSITE" id="PS00211">
    <property type="entry name" value="ABC_TRANSPORTER_1"/>
    <property type="match status" value="1"/>
</dbReference>
<evidence type="ECO:0000256" key="2">
    <source>
        <dbReference type="ARBA" id="ARBA00022840"/>
    </source>
</evidence>
<evidence type="ECO:0000313" key="4">
    <source>
        <dbReference type="EMBL" id="NMH27693.1"/>
    </source>
</evidence>
<organism evidence="4 5">
    <name type="scientific">Flavobacterium silvaticum</name>
    <dbReference type="NCBI Taxonomy" id="1852020"/>
    <lineage>
        <taxon>Bacteria</taxon>
        <taxon>Pseudomonadati</taxon>
        <taxon>Bacteroidota</taxon>
        <taxon>Flavobacteriia</taxon>
        <taxon>Flavobacteriales</taxon>
        <taxon>Flavobacteriaceae</taxon>
        <taxon>Flavobacterium</taxon>
    </lineage>
</organism>
<dbReference type="GO" id="GO:0005524">
    <property type="term" value="F:ATP binding"/>
    <property type="evidence" value="ECO:0007669"/>
    <property type="project" value="UniProtKB-KW"/>
</dbReference>
<dbReference type="SMART" id="SM00382">
    <property type="entry name" value="AAA"/>
    <property type="match status" value="1"/>
</dbReference>
<dbReference type="InterPro" id="IPR003593">
    <property type="entry name" value="AAA+_ATPase"/>
</dbReference>
<keyword evidence="5" id="KW-1185">Reference proteome</keyword>
<dbReference type="RefSeq" id="WP_169526695.1">
    <property type="nucleotide sequence ID" value="NZ_JAAMPU010000102.1"/>
</dbReference>
<dbReference type="InterPro" id="IPR003439">
    <property type="entry name" value="ABC_transporter-like_ATP-bd"/>
</dbReference>
<reference evidence="4" key="1">
    <citation type="submission" date="2020-02" db="EMBL/GenBank/DDBJ databases">
        <title>Flavobacterium sp. genome.</title>
        <authorList>
            <person name="Jung H.S."/>
            <person name="Baek J.H."/>
            <person name="Jeon C.O."/>
        </authorList>
    </citation>
    <scope>NUCLEOTIDE SEQUENCE</scope>
    <source>
        <strain evidence="4">SE-s28</strain>
    </source>
</reference>
<dbReference type="SUPFAM" id="SSF52540">
    <property type="entry name" value="P-loop containing nucleoside triphosphate hydrolases"/>
    <property type="match status" value="1"/>
</dbReference>
<evidence type="ECO:0000259" key="3">
    <source>
        <dbReference type="PROSITE" id="PS50893"/>
    </source>
</evidence>
<feature type="domain" description="ABC transporter" evidence="3">
    <location>
        <begin position="5"/>
        <end position="237"/>
    </location>
</feature>
<dbReference type="PROSITE" id="PS50893">
    <property type="entry name" value="ABC_TRANSPORTER_2"/>
    <property type="match status" value="1"/>
</dbReference>
<dbReference type="PANTHER" id="PTHR43582">
    <property type="entry name" value="LINEARMYCIN RESISTANCE ATP-BINDING PROTEIN LNRL"/>
    <property type="match status" value="1"/>
</dbReference>
<accession>A0A972FL16</accession>
<evidence type="ECO:0000313" key="5">
    <source>
        <dbReference type="Proteomes" id="UP000712080"/>
    </source>
</evidence>
<protein>
    <submittedName>
        <fullName evidence="4">ABC transporter ATP-binding protein</fullName>
    </submittedName>
</protein>